<evidence type="ECO:0008006" key="4">
    <source>
        <dbReference type="Google" id="ProtNLM"/>
    </source>
</evidence>
<gene>
    <name evidence="2" type="ORF">M9Y10_034736</name>
</gene>
<name>A0ABR2KFS5_9EUKA</name>
<feature type="coiled-coil region" evidence="1">
    <location>
        <begin position="612"/>
        <end position="692"/>
    </location>
</feature>
<evidence type="ECO:0000313" key="3">
    <source>
        <dbReference type="Proteomes" id="UP001470230"/>
    </source>
</evidence>
<evidence type="ECO:0000256" key="1">
    <source>
        <dbReference type="SAM" id="Coils"/>
    </source>
</evidence>
<dbReference type="SUPFAM" id="SSF57997">
    <property type="entry name" value="Tropomyosin"/>
    <property type="match status" value="1"/>
</dbReference>
<feature type="coiled-coil region" evidence="1">
    <location>
        <begin position="733"/>
        <end position="849"/>
    </location>
</feature>
<feature type="coiled-coil region" evidence="1">
    <location>
        <begin position="203"/>
        <end position="444"/>
    </location>
</feature>
<evidence type="ECO:0000313" key="2">
    <source>
        <dbReference type="EMBL" id="KAK8889979.1"/>
    </source>
</evidence>
<organism evidence="2 3">
    <name type="scientific">Tritrichomonas musculus</name>
    <dbReference type="NCBI Taxonomy" id="1915356"/>
    <lineage>
        <taxon>Eukaryota</taxon>
        <taxon>Metamonada</taxon>
        <taxon>Parabasalia</taxon>
        <taxon>Tritrichomonadida</taxon>
        <taxon>Tritrichomonadidae</taxon>
        <taxon>Tritrichomonas</taxon>
    </lineage>
</organism>
<keyword evidence="1" id="KW-0175">Coiled coil</keyword>
<protein>
    <recommendedName>
        <fullName evidence="4">Viral A-type inclusion protein</fullName>
    </recommendedName>
</protein>
<reference evidence="2 3" key="1">
    <citation type="submission" date="2024-04" db="EMBL/GenBank/DDBJ databases">
        <title>Tritrichomonas musculus Genome.</title>
        <authorList>
            <person name="Alves-Ferreira E."/>
            <person name="Grigg M."/>
            <person name="Lorenzi H."/>
            <person name="Galac M."/>
        </authorList>
    </citation>
    <scope>NUCLEOTIDE SEQUENCE [LARGE SCALE GENOMIC DNA]</scope>
    <source>
        <strain evidence="2 3">EAF2021</strain>
    </source>
</reference>
<dbReference type="EMBL" id="JAPFFF010000005">
    <property type="protein sequence ID" value="KAK8889979.1"/>
    <property type="molecule type" value="Genomic_DNA"/>
</dbReference>
<comment type="caution">
    <text evidence="2">The sequence shown here is derived from an EMBL/GenBank/DDBJ whole genome shotgun (WGS) entry which is preliminary data.</text>
</comment>
<dbReference type="Proteomes" id="UP001470230">
    <property type="component" value="Unassembled WGS sequence"/>
</dbReference>
<sequence length="984" mass="113746">MNIEDSSQENIDDISEVENTVAENERLREVNQQLQTQNDELNRQFETAVESIQKMEAVNKQNALLMAQINELKAQNEELNQRIKICDDTKAELNSKVQGAISRVEREYQDEISQLQAQVLSLQSQRKIESEKLQLKLQSSEEASIKAQTENAVYQNQIGKILKLSENFFHQKVEDVKQLIDLLMHPLPMNNDAVQQSATSILNEQDKKKLKQTKSLLDKEKARCKQLELEVIQLRQASQAESAKFSSQINEFQDTIRRLQNKNSQLENEHKQEVLDLQKKLNATKKMHSVMIQTNELELGGNPLLDSASQEIDSLKTQLQKADNDFKQQQAQIDDLTKQVQDGEAIKEKLRKRAQKVLDKNEQLLKDLNNSERTISALNEKLEQSHEEKEQLSNQLQLYKMSKDDINSQQEKSIKDLGNTQKALDMLEQLMSEQSEELAKIVNDRDRLLSIVHTQNQSLLSTEAIIDNLQNDYKSEGQHTIVMQNEVHVNGSDWDFGTLPDDLKSILKGIAENDGFSVEKRVSQIFSVVSRWFGNHEAESKNAISELTEKVENGNKTLSDFASSLLHAIDRDSLDLNEIVEAVSAIYKENFVLQQKVNELKSIPEVCDQQTFDEMTKTIEALQQAVKILRNKNTQKKAELHECKEAFITVKNKADEELEIMRESNEKARETIQQLQEQIDSLNKHNKELLVEIDDTKIVHSKDYNAAQNKIDSILMEQSSKYDEMTYEYQKEIKARDEQIASLQNKIKEFESSLKKWEDSSRNASEETRKVKVQLNQVMIESDSKYNQMLHQKEKEARQIEDNYQSMIEQLKVKSEETEAIVQSMSKGIEDYEQRMKQMTQQVSQLNFQLQKSDMKAQSQIDSIERSKKLAIAQLKAQLMAVETKYSVIADEQRHKWEAEKRNLFCFFAQQFGSFFDAKQSLNEDSFKIIVNRIKNEIEKHKKQEQTIRKLLKARESQSTEDALADLVLSLHPQLQQKTPISSY</sequence>
<proteinExistence type="predicted"/>
<keyword evidence="3" id="KW-1185">Reference proteome</keyword>
<feature type="coiled-coil region" evidence="1">
    <location>
        <begin position="17"/>
        <end position="125"/>
    </location>
</feature>
<accession>A0ABR2KFS5</accession>